<feature type="compositionally biased region" description="Polar residues" evidence="1">
    <location>
        <begin position="794"/>
        <end position="805"/>
    </location>
</feature>
<accession>A0A315V4J9</accession>
<evidence type="ECO:0000313" key="3">
    <source>
        <dbReference type="Proteomes" id="UP000250572"/>
    </source>
</evidence>
<dbReference type="GO" id="GO:0007015">
    <property type="term" value="P:actin filament organization"/>
    <property type="evidence" value="ECO:0007669"/>
    <property type="project" value="TreeGrafter"/>
</dbReference>
<proteinExistence type="predicted"/>
<feature type="region of interest" description="Disordered" evidence="1">
    <location>
        <begin position="1458"/>
        <end position="1507"/>
    </location>
</feature>
<feature type="region of interest" description="Disordered" evidence="1">
    <location>
        <begin position="248"/>
        <end position="298"/>
    </location>
</feature>
<comment type="caution">
    <text evidence="2">The sequence shown here is derived from an EMBL/GenBank/DDBJ whole genome shotgun (WGS) entry which is preliminary data.</text>
</comment>
<feature type="compositionally biased region" description="Basic and acidic residues" evidence="1">
    <location>
        <begin position="276"/>
        <end position="298"/>
    </location>
</feature>
<feature type="compositionally biased region" description="Polar residues" evidence="1">
    <location>
        <begin position="10"/>
        <end position="23"/>
    </location>
</feature>
<dbReference type="EMBL" id="NHOQ01002355">
    <property type="protein sequence ID" value="PWA18007.1"/>
    <property type="molecule type" value="Genomic_DNA"/>
</dbReference>
<feature type="compositionally biased region" description="Basic and acidic residues" evidence="1">
    <location>
        <begin position="79"/>
        <end position="99"/>
    </location>
</feature>
<reference evidence="2 3" key="1">
    <citation type="journal article" date="2018" name="G3 (Bethesda)">
        <title>A High-Quality Reference Genome for the Invasive Mosquitofish Gambusia affinis Using a Chicago Library.</title>
        <authorList>
            <person name="Hoffberg S.L."/>
            <person name="Troendle N.J."/>
            <person name="Glenn T.C."/>
            <person name="Mahmud O."/>
            <person name="Louha S."/>
            <person name="Chalopin D."/>
            <person name="Bennetzen J.L."/>
            <person name="Mauricio R."/>
        </authorList>
    </citation>
    <scope>NUCLEOTIDE SEQUENCE [LARGE SCALE GENOMIC DNA]</scope>
    <source>
        <strain evidence="2">NE01/NJP1002.9</strain>
        <tissue evidence="2">Muscle</tissue>
    </source>
</reference>
<organism evidence="2 3">
    <name type="scientific">Gambusia affinis</name>
    <name type="common">Western mosquitofish</name>
    <name type="synonym">Heterandria affinis</name>
    <dbReference type="NCBI Taxonomy" id="33528"/>
    <lineage>
        <taxon>Eukaryota</taxon>
        <taxon>Metazoa</taxon>
        <taxon>Chordata</taxon>
        <taxon>Craniata</taxon>
        <taxon>Vertebrata</taxon>
        <taxon>Euteleostomi</taxon>
        <taxon>Actinopterygii</taxon>
        <taxon>Neopterygii</taxon>
        <taxon>Teleostei</taxon>
        <taxon>Neoteleostei</taxon>
        <taxon>Acanthomorphata</taxon>
        <taxon>Ovalentaria</taxon>
        <taxon>Atherinomorphae</taxon>
        <taxon>Cyprinodontiformes</taxon>
        <taxon>Poeciliidae</taxon>
        <taxon>Poeciliinae</taxon>
        <taxon>Gambusia</taxon>
    </lineage>
</organism>
<evidence type="ECO:0000313" key="2">
    <source>
        <dbReference type="EMBL" id="PWA18007.1"/>
    </source>
</evidence>
<feature type="compositionally biased region" description="Polar residues" evidence="1">
    <location>
        <begin position="1881"/>
        <end position="1920"/>
    </location>
</feature>
<gene>
    <name evidence="2" type="ORF">CCH79_00004148</name>
</gene>
<feature type="region of interest" description="Disordered" evidence="1">
    <location>
        <begin position="1632"/>
        <end position="1663"/>
    </location>
</feature>
<feature type="region of interest" description="Disordered" evidence="1">
    <location>
        <begin position="1"/>
        <end position="31"/>
    </location>
</feature>
<feature type="compositionally biased region" description="Low complexity" evidence="1">
    <location>
        <begin position="1921"/>
        <end position="1934"/>
    </location>
</feature>
<dbReference type="GO" id="GO:0001725">
    <property type="term" value="C:stress fiber"/>
    <property type="evidence" value="ECO:0007669"/>
    <property type="project" value="TreeGrafter"/>
</dbReference>
<feature type="region of interest" description="Disordered" evidence="1">
    <location>
        <begin position="1979"/>
        <end position="2007"/>
    </location>
</feature>
<dbReference type="GO" id="GO:0005925">
    <property type="term" value="C:focal adhesion"/>
    <property type="evidence" value="ECO:0007669"/>
    <property type="project" value="TreeGrafter"/>
</dbReference>
<evidence type="ECO:0000256" key="1">
    <source>
        <dbReference type="SAM" id="MobiDB-lite"/>
    </source>
</evidence>
<dbReference type="PANTHER" id="PTHR22591:SF2">
    <property type="entry name" value="XIN ACTIN-BINDING REPEAT-CONTAINING PROTEIN 1"/>
    <property type="match status" value="1"/>
</dbReference>
<feature type="compositionally biased region" description="Basic and acidic residues" evidence="1">
    <location>
        <begin position="248"/>
        <end position="269"/>
    </location>
</feature>
<dbReference type="SUPFAM" id="SSF57716">
    <property type="entry name" value="Glucocorticoid receptor-like (DNA-binding domain)"/>
    <property type="match status" value="1"/>
</dbReference>
<dbReference type="STRING" id="33528.ENSGAFP00000007064"/>
<keyword evidence="3" id="KW-1185">Reference proteome</keyword>
<name>A0A315V4J9_GAMAF</name>
<dbReference type="Proteomes" id="UP000250572">
    <property type="component" value="Unassembled WGS sequence"/>
</dbReference>
<feature type="region of interest" description="Disordered" evidence="1">
    <location>
        <begin position="1121"/>
        <end position="1148"/>
    </location>
</feature>
<sequence length="2115" mass="237345">MDREKDLRRSQSLKSLPSQSDKANWTDAGLQDRMISVSQLVARYQTTKKKSTSSQRAPENNVEGNTKKPLTEMTPSPLHSRETHLESLLKRNEERERARATTTLTRSKSVGSLQNSSGSIEALKALFESKATAKLKPKSSFKTGNVALGYAVDKPVMNGETEDVQSAEKKTKKEPKDDFLTQKVVNQTPTERNKTIAGIDFEKLSASEADEKRRSAADFRDSSFIQTNEILSVSVKAMSALYMSKVANKESPNRPSKVEKDQAQPRDSGKWSILTKMDEDSEHRKDDYPPEEPEKGLEDIADGHSEQLMSSQLSREKLFQQRQKNELRRLLKHTCPEIKMLDDVVNEEFAEVLSSKSESSGETGYEGEVLSRCLIFENRGSSYGTPKIRVEEEAVERQDHRKTSAVLEGLKDESYTKSCEGMITSDKSHDLTSNYNKEVEEQMAKIDLKATRKVFENKCSSIVKPDEIQGNVTMVLNKPPEISSADSIQGDNKSGDKNLEEQKLCVSAVGKSTENDISCREAFPYNDLPLEGSSISLIESERKRETIKTNVALFQNNPFISSNIERENFLSHPSKTQNQSIVASEDYPIANVKNRTHLFESMPFDKIRHQNQDEIETLVENIKETLNFLHHVNAIHSDGAIIEVNETMIAKKAQFIISDKGPEIKYDKVAEGGAQNFIVQLLPRVNLKPQIIYLKEDDKGFMEATLVDALAHQHRFSANKDAELKTANVVQLVEDILNQDNSLRKGVIIQEDARNGAEVIVYSLYKYFDEEDVKSYSPPNSADHDEPEAETVSVPKSSQDQSRSGSIRANVKLFKSCIEKGDLEYLRSLHDDEQTIHNTEQSQSEVALRLDDECHYHHISNPTEECIQVDVKRLKGMFSEGRSPSHSKCVKSSAVSLGKSQSPVECNTGAFLFPQSNNSFNACFGQGLKEVLANSEHQNQNRVQQAEMAETYTEELFEIPIITLSGAEAESTQEISSTKVELCLEKSNKSPLVEGIFSAPKSDWLPKNTETMSEEASSKKQHASETCNKINEGFRELAKNENVNISLVPEQISEATREQQEVCYQGTIQAALDSLEKSNINVTRGDIRAAMIYRQSNKSYQKNSQSNVQKQSTTDFCSLAEPKSNQEQQKPETPEQEVTVANVQPPHPKTANTEPLYLTENPLHLHVTASTTEPSHPSESPLNLKVTLLDAEPPHPTKEPLNVNVKVMNAEPPHPTKEPLKQKEIVTNFEPLHPAEGLVDIQVTVLNAEPPCPTKETLNQEVTVANVESSHPTKELQNLELTLSEPELPHPTKETLNLEETAVNAEHPHPSKEPLNQEITVANVEPPHPTEDPVTQEVTVASTEPRYQTTEPPKQEVTVVNVEHPHPTEELMNTQVAVPNAEPPHPTEEPLNQEVTVANVETSSHTPKELLNHEAAMANLKPLHPTEDPVKLQVNMENAATPCLTKELLNQEVNVANAEPPHPIKTHNRPSQGVVSTKSKRVTGPKPPIPPKPEHLKERQEVSQSCPSRHTEEHKICTMGTEEMFCQVSHPSATTLFLVQEDATNKSVDHNENYNLEKSTKMLQQKKGKSDIQCLTMLLESNETDIRKINGQQKIETIETKDIPQSTFIHDITSETDETHINFQEARQKFGGKVVSSKKMAPAKPKRVKHIQSSDKTQKHLTGECTTDGTVHIGADPSYNNCEITADSADSQYKDTKQDIKVERREKKARMETDDECRQRLSIHMDETVRGNVTAAMEIFEHLRKQEQLQSILSRVEEIESDTSEVDVTSLRRVFENVPDWIVNTDKTGRKKVKAENKDKVMQSSADKKHCKSSMEHVYGDLERASEEIINLKEQTLARLKDIEDTIKKALLSVSTLKSDSDILNLSNLLKESLGAVQESPHASNISKTDLSRTKPQQSEESYFPQRSSSIGTAAAPSTDQFSTKQQQSPPSSPAFISIQSAARKTDKTDIVPPETLICMKCQLSPRPEETFRTTKTVMCNSPTQGKKVKPKKGGRQQTSNSQQNRELSMLQVQTDSEGNSIRGTAVENYERTDNSDNSFNQLLERCAQPVRSQFIRWKNMQTYTPLNGEFYCIFHYQQLFKRKGNYDEGFGHTQHKNKWLFKNSSITVNDESEA</sequence>
<feature type="compositionally biased region" description="Basic and acidic residues" evidence="1">
    <location>
        <begin position="1492"/>
        <end position="1501"/>
    </location>
</feature>
<feature type="compositionally biased region" description="Basic and acidic residues" evidence="1">
    <location>
        <begin position="1652"/>
        <end position="1662"/>
    </location>
</feature>
<evidence type="ECO:0008006" key="4">
    <source>
        <dbReference type="Google" id="ProtNLM"/>
    </source>
</evidence>
<dbReference type="InterPro" id="IPR030072">
    <property type="entry name" value="XIRP1/XIRP2"/>
</dbReference>
<feature type="compositionally biased region" description="Basic and acidic residues" evidence="1">
    <location>
        <begin position="166"/>
        <end position="178"/>
    </location>
</feature>
<feature type="compositionally biased region" description="Polar residues" evidence="1">
    <location>
        <begin position="1996"/>
        <end position="2007"/>
    </location>
</feature>
<feature type="region of interest" description="Disordered" evidence="1">
    <location>
        <begin position="44"/>
        <end position="114"/>
    </location>
</feature>
<dbReference type="GO" id="GO:0051015">
    <property type="term" value="F:actin filament binding"/>
    <property type="evidence" value="ECO:0007669"/>
    <property type="project" value="TreeGrafter"/>
</dbReference>
<feature type="region of interest" description="Disordered" evidence="1">
    <location>
        <begin position="159"/>
        <end position="178"/>
    </location>
</feature>
<feature type="region of interest" description="Disordered" evidence="1">
    <location>
        <begin position="1878"/>
        <end position="1934"/>
    </location>
</feature>
<protein>
    <recommendedName>
        <fullName evidence="4">Xin actin-binding repeat-containing protein 1-like</fullName>
    </recommendedName>
</protein>
<feature type="region of interest" description="Disordered" evidence="1">
    <location>
        <begin position="775"/>
        <end position="805"/>
    </location>
</feature>
<dbReference type="PANTHER" id="PTHR22591">
    <property type="entry name" value="XIN"/>
    <property type="match status" value="1"/>
</dbReference>
<feature type="compositionally biased region" description="Polar residues" evidence="1">
    <location>
        <begin position="52"/>
        <end position="64"/>
    </location>
</feature>